<sequence>MLIYDPRLPVQVDLQDIDLMLDELEEIVNVAGEGVVGAFSAFAFDETELEISNPSLLAETPNEMQLQLLGGQTMPTPWELELSVQVDPAMTELMDNYIHVVADLLQPAHHTQNPYRSLYIPKAMDAAASALFVGISGTPSHVGTALLHALLAVSAFHMHRHCPSRSRYNQGRLHRLKAIESLQLSITAADIDDFHTTMSAMLSMVSIDVCPDKPGYSGC</sequence>
<organism evidence="1 2">
    <name type="scientific">Aspergillus puulaauensis</name>
    <dbReference type="NCBI Taxonomy" id="1220207"/>
    <lineage>
        <taxon>Eukaryota</taxon>
        <taxon>Fungi</taxon>
        <taxon>Dikarya</taxon>
        <taxon>Ascomycota</taxon>
        <taxon>Pezizomycotina</taxon>
        <taxon>Eurotiomycetes</taxon>
        <taxon>Eurotiomycetidae</taxon>
        <taxon>Eurotiales</taxon>
        <taxon>Aspergillaceae</taxon>
        <taxon>Aspergillus</taxon>
    </lineage>
</organism>
<dbReference type="EMBL" id="AP024443">
    <property type="protein sequence ID" value="BCS19457.1"/>
    <property type="molecule type" value="Genomic_DNA"/>
</dbReference>
<protein>
    <submittedName>
        <fullName evidence="1">Uncharacterized protein</fullName>
    </submittedName>
</protein>
<evidence type="ECO:0000313" key="1">
    <source>
        <dbReference type="EMBL" id="BCS19457.1"/>
    </source>
</evidence>
<accession>A0A7R7XDJ6</accession>
<reference evidence="1" key="1">
    <citation type="submission" date="2021-01" db="EMBL/GenBank/DDBJ databases">
        <authorList>
            <consortium name="Aspergillus puulaauensis MK2 genome sequencing consortium"/>
            <person name="Kazuki M."/>
            <person name="Futagami T."/>
        </authorList>
    </citation>
    <scope>NUCLEOTIDE SEQUENCE</scope>
    <source>
        <strain evidence="1">MK2</strain>
    </source>
</reference>
<name>A0A7R7XDJ6_9EURO</name>
<dbReference type="Proteomes" id="UP000654913">
    <property type="component" value="Chromosome 1"/>
</dbReference>
<keyword evidence="2" id="KW-1185">Reference proteome</keyword>
<gene>
    <name evidence="1" type="ORF">APUU_12285S</name>
</gene>
<dbReference type="AlphaFoldDB" id="A0A7R7XDJ6"/>
<dbReference type="KEGG" id="apuu:APUU_12285S"/>
<dbReference type="RefSeq" id="XP_041551651.1">
    <property type="nucleotide sequence ID" value="XM_041698469.1"/>
</dbReference>
<dbReference type="OrthoDB" id="3477330at2759"/>
<dbReference type="Pfam" id="PF11951">
    <property type="entry name" value="Fungal_trans_2"/>
    <property type="match status" value="1"/>
</dbReference>
<reference evidence="1" key="2">
    <citation type="submission" date="2021-02" db="EMBL/GenBank/DDBJ databases">
        <title>Aspergillus puulaauensis MK2 genome sequence.</title>
        <authorList>
            <person name="Futagami T."/>
            <person name="Mori K."/>
            <person name="Kadooka C."/>
            <person name="Tanaka T."/>
        </authorList>
    </citation>
    <scope>NUCLEOTIDE SEQUENCE</scope>
    <source>
        <strain evidence="1">MK2</strain>
    </source>
</reference>
<dbReference type="GeneID" id="64969462"/>
<dbReference type="InterPro" id="IPR021858">
    <property type="entry name" value="Fun_TF"/>
</dbReference>
<proteinExistence type="predicted"/>
<evidence type="ECO:0000313" key="2">
    <source>
        <dbReference type="Proteomes" id="UP000654913"/>
    </source>
</evidence>